<organism evidence="1 2">
    <name type="scientific">Paragonimus westermani</name>
    <dbReference type="NCBI Taxonomy" id="34504"/>
    <lineage>
        <taxon>Eukaryota</taxon>
        <taxon>Metazoa</taxon>
        <taxon>Spiralia</taxon>
        <taxon>Lophotrochozoa</taxon>
        <taxon>Platyhelminthes</taxon>
        <taxon>Trematoda</taxon>
        <taxon>Digenea</taxon>
        <taxon>Plagiorchiida</taxon>
        <taxon>Troglotremata</taxon>
        <taxon>Troglotrematidae</taxon>
        <taxon>Paragonimus</taxon>
    </lineage>
</organism>
<dbReference type="EMBL" id="JTDF01009433">
    <property type="protein sequence ID" value="KAF8564186.1"/>
    <property type="molecule type" value="Genomic_DNA"/>
</dbReference>
<proteinExistence type="predicted"/>
<evidence type="ECO:0008006" key="3">
    <source>
        <dbReference type="Google" id="ProtNLM"/>
    </source>
</evidence>
<dbReference type="OrthoDB" id="6250836at2759"/>
<keyword evidence="2" id="KW-1185">Reference proteome</keyword>
<evidence type="ECO:0000313" key="1">
    <source>
        <dbReference type="EMBL" id="KAF8564186.1"/>
    </source>
</evidence>
<gene>
    <name evidence="1" type="ORF">P879_11733</name>
</gene>
<sequence>MCTSRFLKPGDGFLISNVQAAMAAGRACSFPCPFRCIQRSHCRSFYHESPRGRCVFVLFVDMLLPRRLDEGDQWRQFVVEHDVNDMLFPMY</sequence>
<name>A0A8T0D9Z9_9TREM</name>
<accession>A0A8T0D9Z9</accession>
<dbReference type="AlphaFoldDB" id="A0A8T0D9Z9"/>
<protein>
    <recommendedName>
        <fullName evidence="3">Apple domain-containing protein</fullName>
    </recommendedName>
</protein>
<evidence type="ECO:0000313" key="2">
    <source>
        <dbReference type="Proteomes" id="UP000699462"/>
    </source>
</evidence>
<reference evidence="1 2" key="1">
    <citation type="submission" date="2019-07" db="EMBL/GenBank/DDBJ databases">
        <title>Annotation for the trematode Paragonimus westermani.</title>
        <authorList>
            <person name="Choi Y.-J."/>
        </authorList>
    </citation>
    <scope>NUCLEOTIDE SEQUENCE [LARGE SCALE GENOMIC DNA]</scope>
    <source>
        <strain evidence="1">180907_Pwestermani</strain>
    </source>
</reference>
<dbReference type="Proteomes" id="UP000699462">
    <property type="component" value="Unassembled WGS sequence"/>
</dbReference>
<comment type="caution">
    <text evidence="1">The sequence shown here is derived from an EMBL/GenBank/DDBJ whole genome shotgun (WGS) entry which is preliminary data.</text>
</comment>